<dbReference type="InParanoid" id="K3X8C3"/>
<dbReference type="eggNOG" id="ENOG502SF6M">
    <property type="taxonomic scope" value="Eukaryota"/>
</dbReference>
<reference evidence="1" key="3">
    <citation type="submission" date="2015-02" db="UniProtKB">
        <authorList>
            <consortium name="EnsemblProtists"/>
        </authorList>
    </citation>
    <scope>IDENTIFICATION</scope>
    <source>
        <strain evidence="1">DAOM BR144</strain>
    </source>
</reference>
<name>K3X8C3_GLOUD</name>
<dbReference type="VEuPathDB" id="FungiDB:PYU1_G013443"/>
<proteinExistence type="predicted"/>
<dbReference type="EnsemblProtists" id="PYU1_T013472">
    <property type="protein sequence ID" value="PYU1_T013472"/>
    <property type="gene ID" value="PYU1_G013443"/>
</dbReference>
<accession>K3X8C3</accession>
<keyword evidence="2" id="KW-1185">Reference proteome</keyword>
<sequence>MDVPSWHPANQDAARRLLASASTAATKRTEFKVMPGSSADTSTEAGRQFVDDLSGTSGGAFVGRGFMDTSDRLYLLEQKRIEEEQKNKRRAEEEA</sequence>
<protein>
    <submittedName>
        <fullName evidence="1">Uncharacterized protein</fullName>
    </submittedName>
</protein>
<reference evidence="2" key="1">
    <citation type="journal article" date="2010" name="Genome Biol.">
        <title>Genome sequence of the necrotrophic plant pathogen Pythium ultimum reveals original pathogenicity mechanisms and effector repertoire.</title>
        <authorList>
            <person name="Levesque C.A."/>
            <person name="Brouwer H."/>
            <person name="Cano L."/>
            <person name="Hamilton J.P."/>
            <person name="Holt C."/>
            <person name="Huitema E."/>
            <person name="Raffaele S."/>
            <person name="Robideau G.P."/>
            <person name="Thines M."/>
            <person name="Win J."/>
            <person name="Zerillo M.M."/>
            <person name="Beakes G.W."/>
            <person name="Boore J.L."/>
            <person name="Busam D."/>
            <person name="Dumas B."/>
            <person name="Ferriera S."/>
            <person name="Fuerstenberg S.I."/>
            <person name="Gachon C.M."/>
            <person name="Gaulin E."/>
            <person name="Govers F."/>
            <person name="Grenville-Briggs L."/>
            <person name="Horner N."/>
            <person name="Hostetler J."/>
            <person name="Jiang R.H."/>
            <person name="Johnson J."/>
            <person name="Krajaejun T."/>
            <person name="Lin H."/>
            <person name="Meijer H.J."/>
            <person name="Moore B."/>
            <person name="Morris P."/>
            <person name="Phuntmart V."/>
            <person name="Puiu D."/>
            <person name="Shetty J."/>
            <person name="Stajich J.E."/>
            <person name="Tripathy S."/>
            <person name="Wawra S."/>
            <person name="van West P."/>
            <person name="Whitty B.R."/>
            <person name="Coutinho P.M."/>
            <person name="Henrissat B."/>
            <person name="Martin F."/>
            <person name="Thomas P.D."/>
            <person name="Tyler B.M."/>
            <person name="De Vries R.P."/>
            <person name="Kamoun S."/>
            <person name="Yandell M."/>
            <person name="Tisserat N."/>
            <person name="Buell C.R."/>
        </authorList>
    </citation>
    <scope>NUCLEOTIDE SEQUENCE</scope>
    <source>
        <strain evidence="2">DAOM:BR144</strain>
    </source>
</reference>
<organism evidence="1 2">
    <name type="scientific">Globisporangium ultimum (strain ATCC 200006 / CBS 805.95 / DAOM BR144)</name>
    <name type="common">Pythium ultimum</name>
    <dbReference type="NCBI Taxonomy" id="431595"/>
    <lineage>
        <taxon>Eukaryota</taxon>
        <taxon>Sar</taxon>
        <taxon>Stramenopiles</taxon>
        <taxon>Oomycota</taxon>
        <taxon>Peronosporomycetes</taxon>
        <taxon>Pythiales</taxon>
        <taxon>Pythiaceae</taxon>
        <taxon>Globisporangium</taxon>
    </lineage>
</organism>
<dbReference type="EMBL" id="GL376593">
    <property type="status" value="NOT_ANNOTATED_CDS"/>
    <property type="molecule type" value="Genomic_DNA"/>
</dbReference>
<dbReference type="Proteomes" id="UP000019132">
    <property type="component" value="Unassembled WGS sequence"/>
</dbReference>
<dbReference type="HOGENOM" id="CLU_167903_0_0_1"/>
<evidence type="ECO:0000313" key="1">
    <source>
        <dbReference type="EnsemblProtists" id="PYU1_T013472"/>
    </source>
</evidence>
<reference evidence="2" key="2">
    <citation type="submission" date="2010-04" db="EMBL/GenBank/DDBJ databases">
        <authorList>
            <person name="Buell R."/>
            <person name="Hamilton J."/>
            <person name="Hostetler J."/>
        </authorList>
    </citation>
    <scope>NUCLEOTIDE SEQUENCE [LARGE SCALE GENOMIC DNA]</scope>
    <source>
        <strain evidence="2">DAOM:BR144</strain>
    </source>
</reference>
<evidence type="ECO:0000313" key="2">
    <source>
        <dbReference type="Proteomes" id="UP000019132"/>
    </source>
</evidence>
<dbReference type="AlphaFoldDB" id="K3X8C3"/>